<keyword evidence="2" id="KW-0813">Transport</keyword>
<feature type="transmembrane region" description="Helical" evidence="6">
    <location>
        <begin position="262"/>
        <end position="278"/>
    </location>
</feature>
<evidence type="ECO:0000256" key="4">
    <source>
        <dbReference type="ARBA" id="ARBA00022989"/>
    </source>
</evidence>
<evidence type="ECO:0000256" key="5">
    <source>
        <dbReference type="ARBA" id="ARBA00023136"/>
    </source>
</evidence>
<dbReference type="PANTHER" id="PTHR43791:SF54">
    <property type="entry name" value="MAJOR FACILITATOR SUPERFAMILY (MFS) PROFILE DOMAIN-CONTAINING PROTEIN-RELATED"/>
    <property type="match status" value="1"/>
</dbReference>
<dbReference type="RefSeq" id="XP_040698660.1">
    <property type="nucleotide sequence ID" value="XM_040842875.1"/>
</dbReference>
<dbReference type="GO" id="GO:0016020">
    <property type="term" value="C:membrane"/>
    <property type="evidence" value="ECO:0007669"/>
    <property type="project" value="UniProtKB-SubCell"/>
</dbReference>
<feature type="transmembrane region" description="Helical" evidence="6">
    <location>
        <begin position="69"/>
        <end position="87"/>
    </location>
</feature>
<feature type="transmembrane region" description="Helical" evidence="6">
    <location>
        <begin position="28"/>
        <end position="45"/>
    </location>
</feature>
<dbReference type="GeneID" id="63758948"/>
<dbReference type="Gene3D" id="1.20.1250.20">
    <property type="entry name" value="MFS general substrate transporter like domains"/>
    <property type="match status" value="2"/>
</dbReference>
<evidence type="ECO:0000259" key="7">
    <source>
        <dbReference type="PROSITE" id="PS50850"/>
    </source>
</evidence>
<keyword evidence="9" id="KW-1185">Reference proteome</keyword>
<comment type="subcellular location">
    <subcellularLocation>
        <location evidence="1">Membrane</location>
        <topology evidence="1">Multi-pass membrane protein</topology>
    </subcellularLocation>
</comment>
<keyword evidence="4 6" id="KW-1133">Transmembrane helix</keyword>
<feature type="transmembrane region" description="Helical" evidence="6">
    <location>
        <begin position="192"/>
        <end position="215"/>
    </location>
</feature>
<dbReference type="STRING" id="1036612.A0A1L9T5Y3"/>
<dbReference type="OrthoDB" id="2962993at2759"/>
<gene>
    <name evidence="8" type="ORF">ASPSYDRAFT_160010</name>
</gene>
<dbReference type="FunFam" id="1.20.1250.20:FF:000364">
    <property type="entry name" value="MFS general substrate transporter"/>
    <property type="match status" value="1"/>
</dbReference>
<evidence type="ECO:0000256" key="1">
    <source>
        <dbReference type="ARBA" id="ARBA00004141"/>
    </source>
</evidence>
<reference evidence="9" key="1">
    <citation type="journal article" date="2017" name="Genome Biol.">
        <title>Comparative genomics reveals high biological diversity and specific adaptations in the industrially and medically important fungal genus Aspergillus.</title>
        <authorList>
            <person name="de Vries R.P."/>
            <person name="Riley R."/>
            <person name="Wiebenga A."/>
            <person name="Aguilar-Osorio G."/>
            <person name="Amillis S."/>
            <person name="Uchima C.A."/>
            <person name="Anderluh G."/>
            <person name="Asadollahi M."/>
            <person name="Askin M."/>
            <person name="Barry K."/>
            <person name="Battaglia E."/>
            <person name="Bayram O."/>
            <person name="Benocci T."/>
            <person name="Braus-Stromeyer S.A."/>
            <person name="Caldana C."/>
            <person name="Canovas D."/>
            <person name="Cerqueira G.C."/>
            <person name="Chen F."/>
            <person name="Chen W."/>
            <person name="Choi C."/>
            <person name="Clum A."/>
            <person name="Dos Santos R.A."/>
            <person name="Damasio A.R."/>
            <person name="Diallinas G."/>
            <person name="Emri T."/>
            <person name="Fekete E."/>
            <person name="Flipphi M."/>
            <person name="Freyberg S."/>
            <person name="Gallo A."/>
            <person name="Gournas C."/>
            <person name="Habgood R."/>
            <person name="Hainaut M."/>
            <person name="Harispe M.L."/>
            <person name="Henrissat B."/>
            <person name="Hilden K.S."/>
            <person name="Hope R."/>
            <person name="Hossain A."/>
            <person name="Karabika E."/>
            <person name="Karaffa L."/>
            <person name="Karanyi Z."/>
            <person name="Krasevec N."/>
            <person name="Kuo A."/>
            <person name="Kusch H."/>
            <person name="LaButti K."/>
            <person name="Lagendijk E.L."/>
            <person name="Lapidus A."/>
            <person name="Levasseur A."/>
            <person name="Lindquist E."/>
            <person name="Lipzen A."/>
            <person name="Logrieco A.F."/>
            <person name="MacCabe A."/>
            <person name="Maekelae M.R."/>
            <person name="Malavazi I."/>
            <person name="Melin P."/>
            <person name="Meyer V."/>
            <person name="Mielnichuk N."/>
            <person name="Miskei M."/>
            <person name="Molnar A.P."/>
            <person name="Mule G."/>
            <person name="Ngan C.Y."/>
            <person name="Orejas M."/>
            <person name="Orosz E."/>
            <person name="Ouedraogo J.P."/>
            <person name="Overkamp K.M."/>
            <person name="Park H.-S."/>
            <person name="Perrone G."/>
            <person name="Piumi F."/>
            <person name="Punt P.J."/>
            <person name="Ram A.F."/>
            <person name="Ramon A."/>
            <person name="Rauscher S."/>
            <person name="Record E."/>
            <person name="Riano-Pachon D.M."/>
            <person name="Robert V."/>
            <person name="Roehrig J."/>
            <person name="Ruller R."/>
            <person name="Salamov A."/>
            <person name="Salih N.S."/>
            <person name="Samson R.A."/>
            <person name="Sandor E."/>
            <person name="Sanguinetti M."/>
            <person name="Schuetze T."/>
            <person name="Sepcic K."/>
            <person name="Shelest E."/>
            <person name="Sherlock G."/>
            <person name="Sophianopoulou V."/>
            <person name="Squina F.M."/>
            <person name="Sun H."/>
            <person name="Susca A."/>
            <person name="Todd R.B."/>
            <person name="Tsang A."/>
            <person name="Unkles S.E."/>
            <person name="van de Wiele N."/>
            <person name="van Rossen-Uffink D."/>
            <person name="Oliveira J.V."/>
            <person name="Vesth T.C."/>
            <person name="Visser J."/>
            <person name="Yu J.-H."/>
            <person name="Zhou M."/>
            <person name="Andersen M.R."/>
            <person name="Archer D.B."/>
            <person name="Baker S.E."/>
            <person name="Benoit I."/>
            <person name="Brakhage A.A."/>
            <person name="Braus G.H."/>
            <person name="Fischer R."/>
            <person name="Frisvad J.C."/>
            <person name="Goldman G.H."/>
            <person name="Houbraken J."/>
            <person name="Oakley B."/>
            <person name="Pocsi I."/>
            <person name="Scazzocchio C."/>
            <person name="Seiboth B."/>
            <person name="vanKuyk P.A."/>
            <person name="Wortman J."/>
            <person name="Dyer P.S."/>
            <person name="Grigoriev I.V."/>
        </authorList>
    </citation>
    <scope>NUCLEOTIDE SEQUENCE [LARGE SCALE GENOMIC DNA]</scope>
    <source>
        <strain evidence="9">CBS 593.65</strain>
    </source>
</reference>
<dbReference type="GO" id="GO:0022857">
    <property type="term" value="F:transmembrane transporter activity"/>
    <property type="evidence" value="ECO:0007669"/>
    <property type="project" value="InterPro"/>
</dbReference>
<dbReference type="FunFam" id="1.20.1250.20:FF:000034">
    <property type="entry name" value="MFS general substrate transporter"/>
    <property type="match status" value="1"/>
</dbReference>
<evidence type="ECO:0000256" key="6">
    <source>
        <dbReference type="SAM" id="Phobius"/>
    </source>
</evidence>
<feature type="transmembrane region" description="Helical" evidence="6">
    <location>
        <begin position="359"/>
        <end position="377"/>
    </location>
</feature>
<protein>
    <recommendedName>
        <fullName evidence="7">Major facilitator superfamily (MFS) profile domain-containing protein</fullName>
    </recommendedName>
</protein>
<dbReference type="InterPro" id="IPR011701">
    <property type="entry name" value="MFS"/>
</dbReference>
<dbReference type="InterPro" id="IPR020846">
    <property type="entry name" value="MFS_dom"/>
</dbReference>
<feature type="transmembrane region" description="Helical" evidence="6">
    <location>
        <begin position="99"/>
        <end position="118"/>
    </location>
</feature>
<feature type="transmembrane region" description="Helical" evidence="6">
    <location>
        <begin position="159"/>
        <end position="180"/>
    </location>
</feature>
<dbReference type="AlphaFoldDB" id="A0A1L9T5Y3"/>
<dbReference type="VEuPathDB" id="FungiDB:ASPSYDRAFT_160010"/>
<dbReference type="SUPFAM" id="SSF103473">
    <property type="entry name" value="MFS general substrate transporter"/>
    <property type="match status" value="1"/>
</dbReference>
<organism evidence="8 9">
    <name type="scientific">Aspergillus sydowii CBS 593.65</name>
    <dbReference type="NCBI Taxonomy" id="1036612"/>
    <lineage>
        <taxon>Eukaryota</taxon>
        <taxon>Fungi</taxon>
        <taxon>Dikarya</taxon>
        <taxon>Ascomycota</taxon>
        <taxon>Pezizomycotina</taxon>
        <taxon>Eurotiomycetes</taxon>
        <taxon>Eurotiomycetidae</taxon>
        <taxon>Eurotiales</taxon>
        <taxon>Aspergillaceae</taxon>
        <taxon>Aspergillus</taxon>
        <taxon>Aspergillus subgen. Nidulantes</taxon>
    </lineage>
</organism>
<evidence type="ECO:0000313" key="9">
    <source>
        <dbReference type="Proteomes" id="UP000184356"/>
    </source>
</evidence>
<feature type="transmembrane region" description="Helical" evidence="6">
    <location>
        <begin position="308"/>
        <end position="325"/>
    </location>
</feature>
<evidence type="ECO:0000256" key="3">
    <source>
        <dbReference type="ARBA" id="ARBA00022692"/>
    </source>
</evidence>
<feature type="transmembrane region" description="Helical" evidence="6">
    <location>
        <begin position="430"/>
        <end position="453"/>
    </location>
</feature>
<feature type="domain" description="Major facilitator superfamily (MFS) profile" evidence="7">
    <location>
        <begin position="32"/>
        <end position="457"/>
    </location>
</feature>
<dbReference type="PANTHER" id="PTHR43791">
    <property type="entry name" value="PERMEASE-RELATED"/>
    <property type="match status" value="1"/>
</dbReference>
<evidence type="ECO:0000313" key="8">
    <source>
        <dbReference type="EMBL" id="OJJ54854.1"/>
    </source>
</evidence>
<name>A0A1L9T5Y3_9EURO</name>
<keyword evidence="5 6" id="KW-0472">Membrane</keyword>
<feature type="transmembrane region" description="Helical" evidence="6">
    <location>
        <begin position="398"/>
        <end position="418"/>
    </location>
</feature>
<dbReference type="Proteomes" id="UP000184356">
    <property type="component" value="Unassembled WGS sequence"/>
</dbReference>
<dbReference type="EMBL" id="KV878594">
    <property type="protein sequence ID" value="OJJ54854.1"/>
    <property type="molecule type" value="Genomic_DNA"/>
</dbReference>
<dbReference type="InterPro" id="IPR036259">
    <property type="entry name" value="MFS_trans_sf"/>
</dbReference>
<dbReference type="Pfam" id="PF07690">
    <property type="entry name" value="MFS_1"/>
    <property type="match status" value="1"/>
</dbReference>
<evidence type="ECO:0000256" key="2">
    <source>
        <dbReference type="ARBA" id="ARBA00022448"/>
    </source>
</evidence>
<keyword evidence="3 6" id="KW-0812">Transmembrane</keyword>
<dbReference type="PROSITE" id="PS50850">
    <property type="entry name" value="MFS"/>
    <property type="match status" value="1"/>
</dbReference>
<proteinExistence type="predicted"/>
<feature type="transmembrane region" description="Helical" evidence="6">
    <location>
        <begin position="332"/>
        <end position="353"/>
    </location>
</feature>
<accession>A0A1L9T5Y3</accession>
<feature type="transmembrane region" description="Helical" evidence="6">
    <location>
        <begin position="124"/>
        <end position="147"/>
    </location>
</feature>
<sequence>MLHGLTSEEDAFLNSFTEADRKKLLRKIDVRLIPLLAFLYLISYLDRANIGNAKIEGLLEDLDLSGQEYNIALSLFFIPYILLEIPSNMILCRFKKPSTYIGLLVVSWGIVMTLHGIVKDYAGLVVARFVLGICEAGFFPGAVYLVSQWYLPDETQMRIALFYTSSALSGAFAGLLAFAIAKMDGIGGLEGWRWIFILEGLLTVVTGVATFFLLVDSPGLSSRWLADEEIRYLELRQAARQGNSARDSSVGASQKWKTTRSVLLDWQLYLLVLVYWSNSAPNYGMKFTMPQIIKNMGYTSSNAQLMTIPPYMIGAISAWVSAFFADRLKWRMPFILGAQVIIVIAFVILYTKVDDIENNIGVCYFAVILACVGFYPITPGTNTWAVNNLAGPMKRAQGVAFVAGFGNIGGIIGSNIYLEREKPKYPTGFGVSFGMACLGIVSCLALEMLYYFINTRRAQLTDEEVRAKYSDEDLAGMGDRSPMFRYTL</sequence>